<evidence type="ECO:0000313" key="5">
    <source>
        <dbReference type="Proteomes" id="UP000029964"/>
    </source>
</evidence>
<organism evidence="4 5">
    <name type="scientific">Hapsidospora chrysogenum (strain ATCC 11550 / CBS 779.69 / DSM 880 / IAM 14645 / JCM 23072 / IMI 49137)</name>
    <name type="common">Acremonium chrysogenum</name>
    <dbReference type="NCBI Taxonomy" id="857340"/>
    <lineage>
        <taxon>Eukaryota</taxon>
        <taxon>Fungi</taxon>
        <taxon>Dikarya</taxon>
        <taxon>Ascomycota</taxon>
        <taxon>Pezizomycotina</taxon>
        <taxon>Sordariomycetes</taxon>
        <taxon>Hypocreomycetidae</taxon>
        <taxon>Hypocreales</taxon>
        <taxon>Bionectriaceae</taxon>
        <taxon>Hapsidospora</taxon>
    </lineage>
</organism>
<evidence type="ECO:0000313" key="4">
    <source>
        <dbReference type="EMBL" id="KFH48182.1"/>
    </source>
</evidence>
<dbReference type="InterPro" id="IPR005532">
    <property type="entry name" value="SUMF_dom"/>
</dbReference>
<dbReference type="STRING" id="857340.A0A086TFQ0"/>
<dbReference type="Gene3D" id="3.90.1580.10">
    <property type="entry name" value="paralog of FGE (formylglycine-generating enzyme)"/>
    <property type="match status" value="1"/>
</dbReference>
<name>A0A086TFQ0_HAPC1</name>
<protein>
    <submittedName>
        <fullName evidence="4">Sulfatase-modifying factor-like protein</fullName>
    </submittedName>
</protein>
<dbReference type="GO" id="GO:0120147">
    <property type="term" value="F:formylglycine-generating oxidase activity"/>
    <property type="evidence" value="ECO:0007669"/>
    <property type="project" value="TreeGrafter"/>
</dbReference>
<dbReference type="Pfam" id="PF03781">
    <property type="entry name" value="FGE-sulfatase"/>
    <property type="match status" value="1"/>
</dbReference>
<keyword evidence="5" id="KW-1185">Reference proteome</keyword>
<dbReference type="EMBL" id="JPKY01000004">
    <property type="protein sequence ID" value="KFH48182.1"/>
    <property type="molecule type" value="Genomic_DNA"/>
</dbReference>
<dbReference type="InterPro" id="IPR051043">
    <property type="entry name" value="Sulfatase_Mod_Factor_Kinase"/>
</dbReference>
<dbReference type="HOGENOM" id="CLU_012431_2_3_1"/>
<reference evidence="5" key="1">
    <citation type="journal article" date="2014" name="Genome Announc.">
        <title>Genome sequence and annotation of Acremonium chrysogenum, producer of the beta-lactam antibiotic cephalosporin C.</title>
        <authorList>
            <person name="Terfehr D."/>
            <person name="Dahlmann T.A."/>
            <person name="Specht T."/>
            <person name="Zadra I."/>
            <person name="Kuernsteiner H."/>
            <person name="Kueck U."/>
        </authorList>
    </citation>
    <scope>NUCLEOTIDE SEQUENCE [LARGE SCALE GENOMIC DNA]</scope>
    <source>
        <strain evidence="5">ATCC 11550 / CBS 779.69 / DSM 880 / IAM 14645 / JCM 23072 / IMI 49137</strain>
    </source>
</reference>
<keyword evidence="2" id="KW-0732">Signal</keyword>
<dbReference type="InterPro" id="IPR042095">
    <property type="entry name" value="SUMF_sf"/>
</dbReference>
<dbReference type="OrthoDB" id="659at2759"/>
<dbReference type="PANTHER" id="PTHR23150:SF19">
    <property type="entry name" value="FORMYLGLYCINE-GENERATING ENZYME"/>
    <property type="match status" value="1"/>
</dbReference>
<feature type="compositionally biased region" description="Basic and acidic residues" evidence="1">
    <location>
        <begin position="153"/>
        <end position="165"/>
    </location>
</feature>
<dbReference type="Proteomes" id="UP000029964">
    <property type="component" value="Unassembled WGS sequence"/>
</dbReference>
<proteinExistence type="predicted"/>
<accession>A0A086TFQ0</accession>
<sequence>MLQAPILRGMSLLLAMSLFLATAAANVIYHLQQDLSELVEVLRFKGTTHATWAPVEVGASNALQTLLSVADADPEAVPQASWYADSLGRLLAEARYLTDLSEPSTYTHGALDNEGYMTDSVNEWHYTINRIAQNLGKPSRYRPPRTEGSQAKDISEETKPGTEFRDHDAAPKMIVIPTGCYTSGSDPEEHDRWNVTEDRRAFEYPKREVCIRTPLSFSVTEVTVEQFDTFVKESGYDIRRGGRWWDPDHPTAMVFREDLDYLNPGFPQTDDSPAVAMTWQEAIAYTKWLSDLTGERYRLPNEDEWEWAARGGTQDTFFWGDDVWEVDSWANSYEQTSQAANQFRWSAINVTDGFAYTAPVASFRPNGYGLYDVTANAREFMADTWVVDLGAPGVPRNGSVHVGPAPFPVLRGGAWNYNRKNLRINYRSAYFCSEVASNMFGIRLVREL</sequence>
<feature type="signal peptide" evidence="2">
    <location>
        <begin position="1"/>
        <end position="25"/>
    </location>
</feature>
<evidence type="ECO:0000256" key="2">
    <source>
        <dbReference type="SAM" id="SignalP"/>
    </source>
</evidence>
<gene>
    <name evidence="4" type="ORF">ACRE_008560</name>
</gene>
<dbReference type="InterPro" id="IPR016187">
    <property type="entry name" value="CTDL_fold"/>
</dbReference>
<dbReference type="SUPFAM" id="SSF56436">
    <property type="entry name" value="C-type lectin-like"/>
    <property type="match status" value="1"/>
</dbReference>
<feature type="region of interest" description="Disordered" evidence="1">
    <location>
        <begin position="135"/>
        <end position="165"/>
    </location>
</feature>
<evidence type="ECO:0000256" key="1">
    <source>
        <dbReference type="SAM" id="MobiDB-lite"/>
    </source>
</evidence>
<dbReference type="PANTHER" id="PTHR23150">
    <property type="entry name" value="SULFATASE MODIFYING FACTOR 1, 2"/>
    <property type="match status" value="1"/>
</dbReference>
<comment type="caution">
    <text evidence="4">The sequence shown here is derived from an EMBL/GenBank/DDBJ whole genome shotgun (WGS) entry which is preliminary data.</text>
</comment>
<evidence type="ECO:0000259" key="3">
    <source>
        <dbReference type="Pfam" id="PF03781"/>
    </source>
</evidence>
<feature type="chain" id="PRO_5001815833" evidence="2">
    <location>
        <begin position="26"/>
        <end position="448"/>
    </location>
</feature>
<feature type="domain" description="Sulfatase-modifying factor enzyme-like" evidence="3">
    <location>
        <begin position="170"/>
        <end position="446"/>
    </location>
</feature>
<dbReference type="AlphaFoldDB" id="A0A086TFQ0"/>